<dbReference type="Gene3D" id="3.40.630.30">
    <property type="match status" value="1"/>
</dbReference>
<protein>
    <recommendedName>
        <fullName evidence="1">BioF2-like acetyltransferase domain-containing protein</fullName>
    </recommendedName>
</protein>
<dbReference type="Proteomes" id="UP000053127">
    <property type="component" value="Unassembled WGS sequence"/>
</dbReference>
<proteinExistence type="predicted"/>
<organism evidence="2 3">
    <name type="scientific">Streptomyces yokosukanensis</name>
    <dbReference type="NCBI Taxonomy" id="67386"/>
    <lineage>
        <taxon>Bacteria</taxon>
        <taxon>Bacillati</taxon>
        <taxon>Actinomycetota</taxon>
        <taxon>Actinomycetes</taxon>
        <taxon>Kitasatosporales</taxon>
        <taxon>Streptomycetaceae</taxon>
        <taxon>Streptomyces</taxon>
    </lineage>
</organism>
<sequence length="305" mass="32507">MPSRGRVRLTDVTADWDETATGVPGVGPYQTRRWGSMVARAFGGTFRVLRVDDHTPRYVPLMQGGQLAGDGFCCGHLGYGGVFDASGSPLSCSDQVRTIAAVEQALGKPCRRLVTGPGTPAGAVSGAEVRATHLVPLVADAGQRLPSYRVRARRAVAKGLRVGLTAGPLTEAELDRAAELIWETQARVGAAYRTPLPLLASLAADAQDFGWLLACRLDGELLAVSGFIRFAGQVAYLFNGWRSDAAAVAPNYVLMHAALSQFGDLGDRRMDLGYSHRQSLQEFKRSWSGASAHFLAVEAPTAPRG</sequence>
<comment type="caution">
    <text evidence="2">The sequence shown here is derived from an EMBL/GenBank/DDBJ whole genome shotgun (WGS) entry which is preliminary data.</text>
</comment>
<dbReference type="InterPro" id="IPR016181">
    <property type="entry name" value="Acyl_CoA_acyltransferase"/>
</dbReference>
<reference evidence="2 3" key="1">
    <citation type="submission" date="2015-10" db="EMBL/GenBank/DDBJ databases">
        <title>Draft genome sequence of Streptomyces yokosukanensis DSM 40224, type strain for the species Streptomyces yokosukanensis.</title>
        <authorList>
            <person name="Ruckert C."/>
            <person name="Winkler A."/>
            <person name="Kalinowski J."/>
            <person name="Kampfer P."/>
            <person name="Glaeser S."/>
        </authorList>
    </citation>
    <scope>NUCLEOTIDE SEQUENCE [LARGE SCALE GENOMIC DNA]</scope>
    <source>
        <strain evidence="2 3">DSM 40224</strain>
    </source>
</reference>
<dbReference type="Pfam" id="PF13480">
    <property type="entry name" value="Acetyltransf_6"/>
    <property type="match status" value="1"/>
</dbReference>
<dbReference type="STRING" id="67386.AQI95_41500"/>
<dbReference type="InterPro" id="IPR038740">
    <property type="entry name" value="BioF2-like_GNAT_dom"/>
</dbReference>
<name>A0A101NRY1_9ACTN</name>
<accession>A0A101NRY1</accession>
<gene>
    <name evidence="2" type="ORF">AQI95_41500</name>
</gene>
<evidence type="ECO:0000313" key="3">
    <source>
        <dbReference type="Proteomes" id="UP000053127"/>
    </source>
</evidence>
<dbReference type="AlphaFoldDB" id="A0A101NRY1"/>
<dbReference type="EMBL" id="LMWN01000079">
    <property type="protein sequence ID" value="KUM98067.1"/>
    <property type="molecule type" value="Genomic_DNA"/>
</dbReference>
<dbReference type="SUPFAM" id="SSF55729">
    <property type="entry name" value="Acyl-CoA N-acyltransferases (Nat)"/>
    <property type="match status" value="1"/>
</dbReference>
<evidence type="ECO:0000259" key="1">
    <source>
        <dbReference type="Pfam" id="PF13480"/>
    </source>
</evidence>
<keyword evidence="3" id="KW-1185">Reference proteome</keyword>
<evidence type="ECO:0000313" key="2">
    <source>
        <dbReference type="EMBL" id="KUM98067.1"/>
    </source>
</evidence>
<feature type="domain" description="BioF2-like acetyltransferase" evidence="1">
    <location>
        <begin position="151"/>
        <end position="276"/>
    </location>
</feature>